<comment type="caution">
    <text evidence="1">The sequence shown here is derived from an EMBL/GenBank/DDBJ whole genome shotgun (WGS) entry which is preliminary data.</text>
</comment>
<dbReference type="RefSeq" id="WP_381421028.1">
    <property type="nucleotide sequence ID" value="NZ_JBHSDH010000010.1"/>
</dbReference>
<dbReference type="InterPro" id="IPR009964">
    <property type="entry name" value="DUF1491"/>
</dbReference>
<gene>
    <name evidence="1" type="ORF">ACFOWX_02705</name>
</gene>
<evidence type="ECO:0000313" key="1">
    <source>
        <dbReference type="EMBL" id="MFC4291319.1"/>
    </source>
</evidence>
<sequence length="115" mass="12555">MSIEPCLATSVQISAFIRLAEAQGDFATLLRKGDPVSGAILIVALVRGANAKIYERYPSLDGPPSWQALATLTLESEAQIREYLEKRTARDPDLWVIELDTADDERLAGLLGKQA</sequence>
<proteinExistence type="predicted"/>
<dbReference type="Pfam" id="PF07372">
    <property type="entry name" value="DUF1491"/>
    <property type="match status" value="1"/>
</dbReference>
<organism evidence="1 2">
    <name type="scientific">Sphingorhabdus arenilitoris</name>
    <dbReference type="NCBI Taxonomy" id="1490041"/>
    <lineage>
        <taxon>Bacteria</taxon>
        <taxon>Pseudomonadati</taxon>
        <taxon>Pseudomonadota</taxon>
        <taxon>Alphaproteobacteria</taxon>
        <taxon>Sphingomonadales</taxon>
        <taxon>Sphingomonadaceae</taxon>
        <taxon>Sphingorhabdus</taxon>
    </lineage>
</organism>
<reference evidence="2" key="1">
    <citation type="journal article" date="2019" name="Int. J. Syst. Evol. Microbiol.">
        <title>The Global Catalogue of Microorganisms (GCM) 10K type strain sequencing project: providing services to taxonomists for standard genome sequencing and annotation.</title>
        <authorList>
            <consortium name="The Broad Institute Genomics Platform"/>
            <consortium name="The Broad Institute Genome Sequencing Center for Infectious Disease"/>
            <person name="Wu L."/>
            <person name="Ma J."/>
        </authorList>
    </citation>
    <scope>NUCLEOTIDE SEQUENCE [LARGE SCALE GENOMIC DNA]</scope>
    <source>
        <strain evidence="2">CECT 8531</strain>
    </source>
</reference>
<evidence type="ECO:0000313" key="2">
    <source>
        <dbReference type="Proteomes" id="UP001595887"/>
    </source>
</evidence>
<accession>A0ABV8RF46</accession>
<keyword evidence="2" id="KW-1185">Reference proteome</keyword>
<dbReference type="EMBL" id="JBHSDH010000010">
    <property type="protein sequence ID" value="MFC4291319.1"/>
    <property type="molecule type" value="Genomic_DNA"/>
</dbReference>
<name>A0ABV8RF46_9SPHN</name>
<dbReference type="Gene3D" id="3.40.1530.20">
    <property type="entry name" value="Protein of unknown function (DUF1491)"/>
    <property type="match status" value="1"/>
</dbReference>
<dbReference type="Proteomes" id="UP001595887">
    <property type="component" value="Unassembled WGS sequence"/>
</dbReference>
<protein>
    <submittedName>
        <fullName evidence="1">DUF1491 family protein</fullName>
    </submittedName>
</protein>